<dbReference type="InterPro" id="IPR018490">
    <property type="entry name" value="cNMP-bd_dom_sf"/>
</dbReference>
<dbReference type="GO" id="GO:0030552">
    <property type="term" value="F:cAMP binding"/>
    <property type="evidence" value="ECO:0007669"/>
    <property type="project" value="TreeGrafter"/>
</dbReference>
<comment type="caution">
    <text evidence="2">The sequence shown here is derived from an EMBL/GenBank/DDBJ whole genome shotgun (WGS) entry which is preliminary data.</text>
</comment>
<gene>
    <name evidence="2" type="ORF">A1359_21610</name>
</gene>
<protein>
    <recommendedName>
        <fullName evidence="1">Cyclic nucleotide-binding domain-containing protein</fullName>
    </recommendedName>
</protein>
<dbReference type="GO" id="GO:0004862">
    <property type="term" value="F:cAMP-dependent protein kinase inhibitor activity"/>
    <property type="evidence" value="ECO:0007669"/>
    <property type="project" value="TreeGrafter"/>
</dbReference>
<evidence type="ECO:0000313" key="2">
    <source>
        <dbReference type="EMBL" id="OAI19596.1"/>
    </source>
</evidence>
<reference evidence="2 3" key="1">
    <citation type="submission" date="2016-03" db="EMBL/GenBank/DDBJ databases">
        <authorList>
            <person name="Ploux O."/>
        </authorList>
    </citation>
    <scope>NUCLEOTIDE SEQUENCE [LARGE SCALE GENOMIC DNA]</scope>
    <source>
        <strain evidence="2 3">R-45370</strain>
    </source>
</reference>
<feature type="domain" description="Cyclic nucleotide-binding" evidence="1">
    <location>
        <begin position="179"/>
        <end position="296"/>
    </location>
</feature>
<dbReference type="PANTHER" id="PTHR11635:SF152">
    <property type="entry name" value="CAMP-DEPENDENT PROTEIN KINASE TYPE I REGULATORY SUBUNIT-RELATED"/>
    <property type="match status" value="1"/>
</dbReference>
<sequence>MRLFWGGDGDLSPSLKTAYQLESFNAVLSDEKICIIERLMIDENYRGSATALEIYQEAWFFVVEHDVELVLLSSEPHLINSYLRLGFRPFGRTYTYPGIGLVVPMMFLPGDHEHLSKVRSPFSMLVKQEDAIKYQHTESLRAITVSTASVVAKSLAEKTDYLNSVLPVDQVNTNQRPKIFDNIDVKDIERLLDKSHIISCVEGDHIIAANNAAKTMFVLLSGMVQVQRPSGEIQAIIFPGEVIGEIAFLLNVPRSANIVAATDNVKVLSLDDASMTRLLKYDAPIASKILMNLCKALSYRVINN</sequence>
<dbReference type="EMBL" id="LUUI01000064">
    <property type="protein sequence ID" value="OAI19596.1"/>
    <property type="molecule type" value="Genomic_DNA"/>
</dbReference>
<dbReference type="SMART" id="SM00100">
    <property type="entry name" value="cNMP"/>
    <property type="match status" value="1"/>
</dbReference>
<organism evidence="2 3">
    <name type="scientific">Methylomonas lenta</name>
    <dbReference type="NCBI Taxonomy" id="980561"/>
    <lineage>
        <taxon>Bacteria</taxon>
        <taxon>Pseudomonadati</taxon>
        <taxon>Pseudomonadota</taxon>
        <taxon>Gammaproteobacteria</taxon>
        <taxon>Methylococcales</taxon>
        <taxon>Methylococcaceae</taxon>
        <taxon>Methylomonas</taxon>
    </lineage>
</organism>
<dbReference type="InterPro" id="IPR000595">
    <property type="entry name" value="cNMP-bd_dom"/>
</dbReference>
<evidence type="ECO:0000313" key="3">
    <source>
        <dbReference type="Proteomes" id="UP000078476"/>
    </source>
</evidence>
<dbReference type="STRING" id="980561.A1359_21610"/>
<dbReference type="GO" id="GO:0005952">
    <property type="term" value="C:cAMP-dependent protein kinase complex"/>
    <property type="evidence" value="ECO:0007669"/>
    <property type="project" value="InterPro"/>
</dbReference>
<dbReference type="Pfam" id="PF00027">
    <property type="entry name" value="cNMP_binding"/>
    <property type="match status" value="1"/>
</dbReference>
<dbReference type="InterPro" id="IPR016181">
    <property type="entry name" value="Acyl_CoA_acyltransferase"/>
</dbReference>
<dbReference type="PROSITE" id="PS50042">
    <property type="entry name" value="CNMP_BINDING_3"/>
    <property type="match status" value="1"/>
</dbReference>
<keyword evidence="3" id="KW-1185">Reference proteome</keyword>
<dbReference type="InterPro" id="IPR014710">
    <property type="entry name" value="RmlC-like_jellyroll"/>
</dbReference>
<dbReference type="CDD" id="cd00038">
    <property type="entry name" value="CAP_ED"/>
    <property type="match status" value="1"/>
</dbReference>
<dbReference type="AlphaFoldDB" id="A0A177NND0"/>
<name>A0A177NND0_9GAMM</name>
<dbReference type="SUPFAM" id="SSF55729">
    <property type="entry name" value="Acyl-CoA N-acyltransferases (Nat)"/>
    <property type="match status" value="1"/>
</dbReference>
<dbReference type="GO" id="GO:0005829">
    <property type="term" value="C:cytosol"/>
    <property type="evidence" value="ECO:0007669"/>
    <property type="project" value="TreeGrafter"/>
</dbReference>
<dbReference type="Gene3D" id="2.60.120.10">
    <property type="entry name" value="Jelly Rolls"/>
    <property type="match status" value="1"/>
</dbReference>
<dbReference type="InterPro" id="IPR050503">
    <property type="entry name" value="cAMP-dep_PK_reg_su-like"/>
</dbReference>
<dbReference type="Gene3D" id="3.40.630.30">
    <property type="match status" value="1"/>
</dbReference>
<dbReference type="Proteomes" id="UP000078476">
    <property type="component" value="Unassembled WGS sequence"/>
</dbReference>
<dbReference type="GO" id="GO:0034236">
    <property type="term" value="F:protein kinase A catalytic subunit binding"/>
    <property type="evidence" value="ECO:0007669"/>
    <property type="project" value="TreeGrafter"/>
</dbReference>
<evidence type="ECO:0000259" key="1">
    <source>
        <dbReference type="PROSITE" id="PS50042"/>
    </source>
</evidence>
<dbReference type="PANTHER" id="PTHR11635">
    <property type="entry name" value="CAMP-DEPENDENT PROTEIN KINASE REGULATORY CHAIN"/>
    <property type="match status" value="1"/>
</dbReference>
<accession>A0A177NND0</accession>
<proteinExistence type="predicted"/>
<dbReference type="SUPFAM" id="SSF51206">
    <property type="entry name" value="cAMP-binding domain-like"/>
    <property type="match status" value="1"/>
</dbReference>